<evidence type="ECO:0000256" key="6">
    <source>
        <dbReference type="ARBA" id="ARBA00022729"/>
    </source>
</evidence>
<keyword evidence="10" id="KW-1015">Disulfide bond</keyword>
<evidence type="ECO:0000256" key="10">
    <source>
        <dbReference type="ARBA" id="ARBA00023157"/>
    </source>
</evidence>
<comment type="cofactor">
    <cofactor evidence="1">
        <name>Zn(2+)</name>
        <dbReference type="ChEBI" id="CHEBI:29105"/>
    </cofactor>
</comment>
<dbReference type="PROSITE" id="PS00133">
    <property type="entry name" value="CARBOXYPEPT_ZN_2"/>
    <property type="match status" value="1"/>
</dbReference>
<evidence type="ECO:0000256" key="1">
    <source>
        <dbReference type="ARBA" id="ARBA00001947"/>
    </source>
</evidence>
<evidence type="ECO:0000256" key="4">
    <source>
        <dbReference type="ARBA" id="ARBA00022670"/>
    </source>
</evidence>
<evidence type="ECO:0000256" key="12">
    <source>
        <dbReference type="SAM" id="SignalP"/>
    </source>
</evidence>
<dbReference type="InterPro" id="IPR000834">
    <property type="entry name" value="Peptidase_M14"/>
</dbReference>
<feature type="signal peptide" evidence="12">
    <location>
        <begin position="1"/>
        <end position="22"/>
    </location>
</feature>
<reference evidence="14 15" key="1">
    <citation type="journal article" date="2018" name="Gigascience">
        <title>Genomes of trombidid mites reveal novel predicted allergens and laterally-transferred genes associated with secondary metabolism.</title>
        <authorList>
            <person name="Dong X."/>
            <person name="Chaisiri K."/>
            <person name="Xia D."/>
            <person name="Armstrong S.D."/>
            <person name="Fang Y."/>
            <person name="Donnelly M.J."/>
            <person name="Kadowaki T."/>
            <person name="McGarry J.W."/>
            <person name="Darby A.C."/>
            <person name="Makepeace B.L."/>
        </authorList>
    </citation>
    <scope>NUCLEOTIDE SEQUENCE [LARGE SCALE GENOMIC DNA]</scope>
    <source>
        <strain evidence="14">UoL-UT</strain>
    </source>
</reference>
<dbReference type="SMART" id="SM00631">
    <property type="entry name" value="Zn_pept"/>
    <property type="match status" value="1"/>
</dbReference>
<dbReference type="AlphaFoldDB" id="A0A443S7X6"/>
<keyword evidence="3 14" id="KW-0121">Carboxypeptidase</keyword>
<evidence type="ECO:0000256" key="9">
    <source>
        <dbReference type="ARBA" id="ARBA00023049"/>
    </source>
</evidence>
<dbReference type="Proteomes" id="UP000288716">
    <property type="component" value="Unassembled WGS sequence"/>
</dbReference>
<keyword evidence="6 12" id="KW-0732">Signal</keyword>
<dbReference type="PANTHER" id="PTHR11705">
    <property type="entry name" value="PROTEASE FAMILY M14 CARBOXYPEPTIDASE A,B"/>
    <property type="match status" value="1"/>
</dbReference>
<dbReference type="CDD" id="cd03860">
    <property type="entry name" value="M14_CP_A-B_like"/>
    <property type="match status" value="1"/>
</dbReference>
<dbReference type="Gene3D" id="3.30.70.340">
    <property type="entry name" value="Metallocarboxypeptidase-like"/>
    <property type="match status" value="1"/>
</dbReference>
<evidence type="ECO:0000256" key="8">
    <source>
        <dbReference type="ARBA" id="ARBA00022833"/>
    </source>
</evidence>
<dbReference type="PROSITE" id="PS52035">
    <property type="entry name" value="PEPTIDASE_M14"/>
    <property type="match status" value="1"/>
</dbReference>
<dbReference type="VEuPathDB" id="VectorBase:LDEU008429"/>
<keyword evidence="8" id="KW-0862">Zinc</keyword>
<keyword evidence="15" id="KW-1185">Reference proteome</keyword>
<feature type="active site" description="Proton donor/acceptor" evidence="11">
    <location>
        <position position="404"/>
    </location>
</feature>
<evidence type="ECO:0000256" key="3">
    <source>
        <dbReference type="ARBA" id="ARBA00022645"/>
    </source>
</evidence>
<dbReference type="GO" id="GO:0004181">
    <property type="term" value="F:metallocarboxypeptidase activity"/>
    <property type="evidence" value="ECO:0007669"/>
    <property type="project" value="InterPro"/>
</dbReference>
<keyword evidence="7" id="KW-0378">Hydrolase</keyword>
<dbReference type="Gene3D" id="3.40.630.10">
    <property type="entry name" value="Zn peptidases"/>
    <property type="match status" value="1"/>
</dbReference>
<dbReference type="InterPro" id="IPR036990">
    <property type="entry name" value="M14A-like_propep"/>
</dbReference>
<evidence type="ECO:0000259" key="13">
    <source>
        <dbReference type="PROSITE" id="PS52035"/>
    </source>
</evidence>
<dbReference type="FunFam" id="3.40.630.10:FF:000084">
    <property type="entry name" value="Carboxypeptidase B2"/>
    <property type="match status" value="1"/>
</dbReference>
<dbReference type="GO" id="GO:0006508">
    <property type="term" value="P:proteolysis"/>
    <property type="evidence" value="ECO:0007669"/>
    <property type="project" value="UniProtKB-KW"/>
</dbReference>
<dbReference type="EMBL" id="NCKV01006153">
    <property type="protein sequence ID" value="RWS23611.1"/>
    <property type="molecule type" value="Genomic_DNA"/>
</dbReference>
<comment type="similarity">
    <text evidence="2 11">Belongs to the peptidase M14 family.</text>
</comment>
<evidence type="ECO:0000256" key="7">
    <source>
        <dbReference type="ARBA" id="ARBA00022801"/>
    </source>
</evidence>
<dbReference type="PANTHER" id="PTHR11705:SF91">
    <property type="entry name" value="FI01817P-RELATED"/>
    <property type="match status" value="1"/>
</dbReference>
<dbReference type="SUPFAM" id="SSF53187">
    <property type="entry name" value="Zn-dependent exopeptidases"/>
    <property type="match status" value="1"/>
</dbReference>
<evidence type="ECO:0000256" key="2">
    <source>
        <dbReference type="ARBA" id="ARBA00005988"/>
    </source>
</evidence>
<name>A0A443S7X6_9ACAR</name>
<keyword evidence="4" id="KW-0645">Protease</keyword>
<dbReference type="InterPro" id="IPR057247">
    <property type="entry name" value="CARBOXYPEPT_ZN_2"/>
</dbReference>
<evidence type="ECO:0000313" key="14">
    <source>
        <dbReference type="EMBL" id="RWS23611.1"/>
    </source>
</evidence>
<evidence type="ECO:0000313" key="15">
    <source>
        <dbReference type="Proteomes" id="UP000288716"/>
    </source>
</evidence>
<protein>
    <submittedName>
        <fullName evidence="14">Carboxypeptidase B-like protein</fullName>
    </submittedName>
</protein>
<dbReference type="GO" id="GO:0008270">
    <property type="term" value="F:zinc ion binding"/>
    <property type="evidence" value="ECO:0007669"/>
    <property type="project" value="InterPro"/>
</dbReference>
<organism evidence="14 15">
    <name type="scientific">Leptotrombidium deliense</name>
    <dbReference type="NCBI Taxonomy" id="299467"/>
    <lineage>
        <taxon>Eukaryota</taxon>
        <taxon>Metazoa</taxon>
        <taxon>Ecdysozoa</taxon>
        <taxon>Arthropoda</taxon>
        <taxon>Chelicerata</taxon>
        <taxon>Arachnida</taxon>
        <taxon>Acari</taxon>
        <taxon>Acariformes</taxon>
        <taxon>Trombidiformes</taxon>
        <taxon>Prostigmata</taxon>
        <taxon>Anystina</taxon>
        <taxon>Parasitengona</taxon>
        <taxon>Trombiculoidea</taxon>
        <taxon>Trombiculidae</taxon>
        <taxon>Leptotrombidium</taxon>
    </lineage>
</organism>
<dbReference type="PRINTS" id="PR00765">
    <property type="entry name" value="CRBOXYPTASEA"/>
</dbReference>
<feature type="chain" id="PRO_5019021569" evidence="12">
    <location>
        <begin position="23"/>
        <end position="436"/>
    </location>
</feature>
<dbReference type="GO" id="GO:0005615">
    <property type="term" value="C:extracellular space"/>
    <property type="evidence" value="ECO:0007669"/>
    <property type="project" value="TreeGrafter"/>
</dbReference>
<keyword evidence="5" id="KW-0479">Metal-binding</keyword>
<evidence type="ECO:0000256" key="11">
    <source>
        <dbReference type="PROSITE-ProRule" id="PRU01379"/>
    </source>
</evidence>
<feature type="domain" description="Peptidase M14" evidence="13">
    <location>
        <begin position="129"/>
        <end position="436"/>
    </location>
</feature>
<gene>
    <name evidence="14" type="ORF">B4U80_05312</name>
</gene>
<dbReference type="InterPro" id="IPR003146">
    <property type="entry name" value="M14A_act_pep"/>
</dbReference>
<proteinExistence type="inferred from homology"/>
<dbReference type="SUPFAM" id="SSF54897">
    <property type="entry name" value="Protease propeptides/inhibitors"/>
    <property type="match status" value="1"/>
</dbReference>
<evidence type="ECO:0000256" key="5">
    <source>
        <dbReference type="ARBA" id="ARBA00022723"/>
    </source>
</evidence>
<dbReference type="Pfam" id="PF02244">
    <property type="entry name" value="Propep_M14"/>
    <property type="match status" value="1"/>
</dbReference>
<sequence>MSINCLIINLLILLILLCKSESNSGFLKQHSLFKAFPKNEKDLELLTKLETKYGQNVDFWSRPNRLLSPVLFAVSPNSRQSVVNYLTHAKINNSLLTNDLKIWADKEMEYLTRNVDTFASEDDVANFEIYHPYEKVLEIFESWKVKYPENVMTIVIGQTYEKRAINALILTGNDSLRLRNWTQSNNDERKRIVFFECGIHGREWVSPASCIYIANMLLANRKQEASLLNKYDFHFVPVTNVDGYVYTWNYDRSWRRNRNPGSLPFAACNGVDANRNFDSHHCQFGASPIPCVDIYCGRAPFSENEARAIRDYVYLITKNQKIKAYFSIHSFSQLWMFPYGYTVYPSPKYSLYTQLSQIATDAIRNTHGETYKFGQISRVLYVASGTSIDWIEEKNLAEVAFVIELRDKGNYGFMLPAQFIKPTAEEIWNGIKTVIT</sequence>
<keyword evidence="9" id="KW-0482">Metalloprotease</keyword>
<dbReference type="Pfam" id="PF00246">
    <property type="entry name" value="Peptidase_M14"/>
    <property type="match status" value="1"/>
</dbReference>
<accession>A0A443S7X6</accession>
<comment type="caution">
    <text evidence="14">The sequence shown here is derived from an EMBL/GenBank/DDBJ whole genome shotgun (WGS) entry which is preliminary data.</text>
</comment>
<dbReference type="OrthoDB" id="6416026at2759"/>